<dbReference type="AlphaFoldDB" id="A0A0M9FCZ1"/>
<dbReference type="NCBIfam" id="TIGR04219">
    <property type="entry name" value="OMP_w_GlyGly"/>
    <property type="match status" value="1"/>
</dbReference>
<proteinExistence type="predicted"/>
<evidence type="ECO:0000313" key="1">
    <source>
        <dbReference type="EMBL" id="PSV07652.1"/>
    </source>
</evidence>
<dbReference type="InterPro" id="IPR026387">
    <property type="entry name" value="OMP_w_GlyGly"/>
</dbReference>
<evidence type="ECO:0000313" key="2">
    <source>
        <dbReference type="Proteomes" id="UP000240530"/>
    </source>
</evidence>
<dbReference type="RefSeq" id="WP_023932176.1">
    <property type="nucleotide sequence ID" value="NZ_CP131575.1"/>
</dbReference>
<protein>
    <submittedName>
        <fullName evidence="1">TIGR04219 family outer membrane beta-barrel protein</fullName>
    </submittedName>
</protein>
<organism evidence="1 2">
    <name type="scientific">Photobacterium leiognathi subsp. mandapamensis</name>
    <name type="common">Photobacterium mandapamensis</name>
    <dbReference type="NCBI Taxonomy" id="48408"/>
    <lineage>
        <taxon>Bacteria</taxon>
        <taxon>Pseudomonadati</taxon>
        <taxon>Pseudomonadota</taxon>
        <taxon>Gammaproteobacteria</taxon>
        <taxon>Vibrionales</taxon>
        <taxon>Vibrionaceae</taxon>
        <taxon>Photobacterium</taxon>
    </lineage>
</organism>
<comment type="caution">
    <text evidence="1">The sequence shown here is derived from an EMBL/GenBank/DDBJ whole genome shotgun (WGS) entry which is preliminary data.</text>
</comment>
<dbReference type="OrthoDB" id="6708408at2"/>
<gene>
    <name evidence="1" type="ORF">C0W93_19265</name>
</gene>
<dbReference type="GeneID" id="99741108"/>
<dbReference type="Proteomes" id="UP000240530">
    <property type="component" value="Unassembled WGS sequence"/>
</dbReference>
<accession>A0A0M9FCZ1</accession>
<name>A0A0M9FCZ1_PHOLD</name>
<reference evidence="1 2" key="1">
    <citation type="submission" date="2018-03" db="EMBL/GenBank/DDBJ databases">
        <title>Whole genome sequencing of Histamine producing bacteria.</title>
        <authorList>
            <person name="Butler K."/>
        </authorList>
    </citation>
    <scope>NUCLEOTIDE SEQUENCE [LARGE SCALE GENOMIC DNA]</scope>
    <source>
        <strain evidence="1 2">Res.4.1</strain>
    </source>
</reference>
<sequence length="209" mass="22507">MKKVMLSVAAAVALASAVPAQADTLLGVKVGADAWFANAKVDGNKSDDTSGSYYASIEHFIPLVPNFMVRYNNIDTGNVAFEQSDLTAYYEILDNDLVALDLGVTVSKFGSVKLNNDDRFSDWQPTLYGNAEIGIPATPLTVFAQANAGNFDGTRLFDGQAGVKYTIGLVAADLNIRGGYRMMDYDFDKAKNTGDVDLDGWFAGVEVDF</sequence>
<dbReference type="EMBL" id="PYNS01000031">
    <property type="protein sequence ID" value="PSV07652.1"/>
    <property type="molecule type" value="Genomic_DNA"/>
</dbReference>